<gene>
    <name evidence="7" type="ORF">MNBD_DELTA03-671</name>
</gene>
<evidence type="ECO:0000259" key="6">
    <source>
        <dbReference type="Pfam" id="PF02729"/>
    </source>
</evidence>
<evidence type="ECO:0000256" key="1">
    <source>
        <dbReference type="ARBA" id="ARBA00007805"/>
    </source>
</evidence>
<dbReference type="AlphaFoldDB" id="A0A3B0UVD4"/>
<evidence type="ECO:0000259" key="5">
    <source>
        <dbReference type="Pfam" id="PF00185"/>
    </source>
</evidence>
<name>A0A3B0UVD4_9ZZZZ</name>
<dbReference type="PANTHER" id="PTHR45753">
    <property type="entry name" value="ORNITHINE CARBAMOYLTRANSFERASE, MITOCHONDRIAL"/>
    <property type="match status" value="1"/>
</dbReference>
<dbReference type="GO" id="GO:0042450">
    <property type="term" value="P:L-arginine biosynthetic process via ornithine"/>
    <property type="evidence" value="ECO:0007669"/>
    <property type="project" value="TreeGrafter"/>
</dbReference>
<dbReference type="EMBL" id="UOEX01000112">
    <property type="protein sequence ID" value="VAW35048.1"/>
    <property type="molecule type" value="Genomic_DNA"/>
</dbReference>
<dbReference type="GO" id="GO:0016597">
    <property type="term" value="F:amino acid binding"/>
    <property type="evidence" value="ECO:0007669"/>
    <property type="project" value="InterPro"/>
</dbReference>
<dbReference type="Pfam" id="PF02729">
    <property type="entry name" value="OTCace_N"/>
    <property type="match status" value="1"/>
</dbReference>
<evidence type="ECO:0000256" key="4">
    <source>
        <dbReference type="ARBA" id="ARBA00048772"/>
    </source>
</evidence>
<dbReference type="PANTHER" id="PTHR45753:SF3">
    <property type="entry name" value="ORNITHINE TRANSCARBAMYLASE, MITOCHONDRIAL"/>
    <property type="match status" value="1"/>
</dbReference>
<dbReference type="InterPro" id="IPR006130">
    <property type="entry name" value="Asp/Orn_carbamoylTrfase"/>
</dbReference>
<dbReference type="Gene3D" id="3.40.50.1370">
    <property type="entry name" value="Aspartate/ornithine carbamoyltransferase"/>
    <property type="match status" value="2"/>
</dbReference>
<feature type="domain" description="Aspartate/ornithine carbamoyltransferase Asp/Orn-binding" evidence="5">
    <location>
        <begin position="150"/>
        <end position="300"/>
    </location>
</feature>
<dbReference type="GO" id="GO:0019240">
    <property type="term" value="P:citrulline biosynthetic process"/>
    <property type="evidence" value="ECO:0007669"/>
    <property type="project" value="TreeGrafter"/>
</dbReference>
<evidence type="ECO:0000256" key="3">
    <source>
        <dbReference type="ARBA" id="ARBA00022679"/>
    </source>
</evidence>
<proteinExistence type="inferred from homology"/>
<dbReference type="EC" id="2.1.3.3" evidence="2"/>
<comment type="catalytic activity">
    <reaction evidence="4">
        <text>carbamoyl phosphate + L-ornithine = L-citrulline + phosphate + H(+)</text>
        <dbReference type="Rhea" id="RHEA:19513"/>
        <dbReference type="ChEBI" id="CHEBI:15378"/>
        <dbReference type="ChEBI" id="CHEBI:43474"/>
        <dbReference type="ChEBI" id="CHEBI:46911"/>
        <dbReference type="ChEBI" id="CHEBI:57743"/>
        <dbReference type="ChEBI" id="CHEBI:58228"/>
        <dbReference type="EC" id="2.1.3.3"/>
    </reaction>
</comment>
<comment type="similarity">
    <text evidence="1">Belongs to the aspartate/ornithine carbamoyltransferase superfamily. OTCase family.</text>
</comment>
<protein>
    <recommendedName>
        <fullName evidence="2">ornithine carbamoyltransferase</fullName>
        <ecNumber evidence="2">2.1.3.3</ecNumber>
    </recommendedName>
</protein>
<dbReference type="NCBIfam" id="TIGR00658">
    <property type="entry name" value="orni_carb_tr"/>
    <property type="match status" value="1"/>
</dbReference>
<evidence type="ECO:0000256" key="2">
    <source>
        <dbReference type="ARBA" id="ARBA00013007"/>
    </source>
</evidence>
<dbReference type="HAMAP" id="MF_01109">
    <property type="entry name" value="OTCase"/>
    <property type="match status" value="1"/>
</dbReference>
<reference evidence="7" key="1">
    <citation type="submission" date="2018-06" db="EMBL/GenBank/DDBJ databases">
        <authorList>
            <person name="Zhirakovskaya E."/>
        </authorList>
    </citation>
    <scope>NUCLEOTIDE SEQUENCE</scope>
</reference>
<dbReference type="PRINTS" id="PR00102">
    <property type="entry name" value="OTCASE"/>
</dbReference>
<evidence type="ECO:0000313" key="7">
    <source>
        <dbReference type="EMBL" id="VAW35048.1"/>
    </source>
</evidence>
<dbReference type="InterPro" id="IPR006131">
    <property type="entry name" value="Asp_carbamoyltransf_Asp/Orn-bd"/>
</dbReference>
<dbReference type="SUPFAM" id="SSF53671">
    <property type="entry name" value="Aspartate/ornithine carbamoyltransferase"/>
    <property type="match status" value="1"/>
</dbReference>
<dbReference type="InterPro" id="IPR024904">
    <property type="entry name" value="OTCase_ArgI"/>
</dbReference>
<organism evidence="7">
    <name type="scientific">hydrothermal vent metagenome</name>
    <dbReference type="NCBI Taxonomy" id="652676"/>
    <lineage>
        <taxon>unclassified sequences</taxon>
        <taxon>metagenomes</taxon>
        <taxon>ecological metagenomes</taxon>
    </lineage>
</organism>
<dbReference type="PRINTS" id="PR00100">
    <property type="entry name" value="AOTCASE"/>
</dbReference>
<sequence>MTTHLTSLWNFDQRQLQDFIDRARQLKAESQQGIHHKSLTGRTIGLIFEKPSTRTRVSFEAAMYGMGGQVIYLPGRDTQLSRHEPLKDMARVMSRYVNGLVVRTFGQNIVDELAAFATIPVINALTDLHHPCQILSDIMTVIEKKGDIRNLHITWVGDGNNMANSWIHAASRLGFRLTLACPAGYEPDAHILNEARAAASQPITLISDPAQAVAGADVINVDVWASMGQEDEAEARMRVFQPYQVNNELLSAAAPDAIVLHCLPAHRGEEITEEVLEGPQCVAFDQAENKLHIHKSILETLIK</sequence>
<dbReference type="FunFam" id="3.40.50.1370:FF:000008">
    <property type="entry name" value="Ornithine carbamoyltransferase"/>
    <property type="match status" value="1"/>
</dbReference>
<dbReference type="GO" id="GO:0004585">
    <property type="term" value="F:ornithine carbamoyltransferase activity"/>
    <property type="evidence" value="ECO:0007669"/>
    <property type="project" value="UniProtKB-EC"/>
</dbReference>
<accession>A0A3B0UVD4</accession>
<feature type="domain" description="Aspartate/ornithine carbamoyltransferase carbamoyl-P binding" evidence="6">
    <location>
        <begin position="4"/>
        <end position="143"/>
    </location>
</feature>
<dbReference type="InterPro" id="IPR036901">
    <property type="entry name" value="Asp/Orn_carbamoylTrfase_sf"/>
</dbReference>
<dbReference type="InterPro" id="IPR002292">
    <property type="entry name" value="Orn/put_carbamltrans"/>
</dbReference>
<dbReference type="InterPro" id="IPR006132">
    <property type="entry name" value="Asp/Orn_carbamoyltranf_P-bd"/>
</dbReference>
<dbReference type="Pfam" id="PF00185">
    <property type="entry name" value="OTCace"/>
    <property type="match status" value="1"/>
</dbReference>
<dbReference type="NCBIfam" id="NF001986">
    <property type="entry name" value="PRK00779.1"/>
    <property type="match status" value="1"/>
</dbReference>
<dbReference type="PROSITE" id="PS00097">
    <property type="entry name" value="CARBAMOYLTRANSFERASE"/>
    <property type="match status" value="1"/>
</dbReference>
<keyword evidence="3 7" id="KW-0808">Transferase</keyword>